<dbReference type="SUPFAM" id="SSF53850">
    <property type="entry name" value="Periplasmic binding protein-like II"/>
    <property type="match status" value="1"/>
</dbReference>
<dbReference type="OrthoDB" id="3181812at2"/>
<comment type="similarity">
    <text evidence="1">Belongs to the LysR transcriptional regulatory family.</text>
</comment>
<dbReference type="GO" id="GO:0005829">
    <property type="term" value="C:cytosol"/>
    <property type="evidence" value="ECO:0007669"/>
    <property type="project" value="TreeGrafter"/>
</dbReference>
<dbReference type="Proteomes" id="UP000092482">
    <property type="component" value="Chromosome"/>
</dbReference>
<dbReference type="EMBL" id="CP014989">
    <property type="protein sequence ID" value="ANS78125.1"/>
    <property type="molecule type" value="Genomic_DNA"/>
</dbReference>
<dbReference type="PANTHER" id="PTHR30419">
    <property type="entry name" value="HTH-TYPE TRANSCRIPTIONAL REGULATOR YBHD"/>
    <property type="match status" value="1"/>
</dbReference>
<evidence type="ECO:0000313" key="7">
    <source>
        <dbReference type="Proteomes" id="UP000092482"/>
    </source>
</evidence>
<keyword evidence="2" id="KW-0805">Transcription regulation</keyword>
<evidence type="ECO:0000259" key="5">
    <source>
        <dbReference type="PROSITE" id="PS50931"/>
    </source>
</evidence>
<dbReference type="AlphaFoldDB" id="A0A1B1N9R9"/>
<keyword evidence="3" id="KW-0238">DNA-binding</keyword>
<keyword evidence="7" id="KW-1185">Reference proteome</keyword>
<evidence type="ECO:0000256" key="2">
    <source>
        <dbReference type="ARBA" id="ARBA00023015"/>
    </source>
</evidence>
<dbReference type="Pfam" id="PF00126">
    <property type="entry name" value="HTH_1"/>
    <property type="match status" value="1"/>
</dbReference>
<dbReference type="RefSeq" id="WP_066636497.1">
    <property type="nucleotide sequence ID" value="NZ_CP014989.1"/>
</dbReference>
<dbReference type="PROSITE" id="PS50931">
    <property type="entry name" value="HTH_LYSR"/>
    <property type="match status" value="1"/>
</dbReference>
<dbReference type="InterPro" id="IPR050950">
    <property type="entry name" value="HTH-type_LysR_regulators"/>
</dbReference>
<feature type="domain" description="HTH lysR-type" evidence="5">
    <location>
        <begin position="1"/>
        <end position="58"/>
    </location>
</feature>
<sequence length="304" mass="32404">MDVRQLTYFLGVVTHGGFGRAASQLHVSQPALSQSVAALERDLGVPLLHRVPSGVRLTDAGRALVPHARQVLRELDAARAATRAVGEELTGQIDLALMPSQGVEPFASVMRRLVAVHPRLIVNAHASFVRDEAIELVRTGTCEMGLVGALATPYPAGIEVHTLGHQEMVLVVPEDSPLPGDRPLTARDLDGQRIVVSPPGSVMRQMADRLMGGSTMTVVVETAHRSAILPLVLAGVGVAVLSSAWESLAREAGARVCRLADPMQLQVDVIHRPTRLTPAAQALLTLVEKGPWPGDISVMDGSYR</sequence>
<dbReference type="Gene3D" id="1.10.10.10">
    <property type="entry name" value="Winged helix-like DNA-binding domain superfamily/Winged helix DNA-binding domain"/>
    <property type="match status" value="1"/>
</dbReference>
<dbReference type="InterPro" id="IPR036388">
    <property type="entry name" value="WH-like_DNA-bd_sf"/>
</dbReference>
<dbReference type="FunFam" id="1.10.10.10:FF:000001">
    <property type="entry name" value="LysR family transcriptional regulator"/>
    <property type="match status" value="1"/>
</dbReference>
<dbReference type="CDD" id="cd05466">
    <property type="entry name" value="PBP2_LTTR_substrate"/>
    <property type="match status" value="1"/>
</dbReference>
<dbReference type="Pfam" id="PF03466">
    <property type="entry name" value="LysR_substrate"/>
    <property type="match status" value="1"/>
</dbReference>
<accession>A0A1B1N9R9</accession>
<organism evidence="6 7">
    <name type="scientific">Serinicoccus hydrothermalis</name>
    <dbReference type="NCBI Taxonomy" id="1758689"/>
    <lineage>
        <taxon>Bacteria</taxon>
        <taxon>Bacillati</taxon>
        <taxon>Actinomycetota</taxon>
        <taxon>Actinomycetes</taxon>
        <taxon>Micrococcales</taxon>
        <taxon>Ornithinimicrobiaceae</taxon>
        <taxon>Serinicoccus</taxon>
    </lineage>
</organism>
<keyword evidence="4" id="KW-0804">Transcription</keyword>
<dbReference type="KEGG" id="serj:SGUI_0729"/>
<dbReference type="STRING" id="1758689.SGUI_0729"/>
<dbReference type="SUPFAM" id="SSF46785">
    <property type="entry name" value="Winged helix' DNA-binding domain"/>
    <property type="match status" value="1"/>
</dbReference>
<evidence type="ECO:0000256" key="4">
    <source>
        <dbReference type="ARBA" id="ARBA00023163"/>
    </source>
</evidence>
<dbReference type="InterPro" id="IPR036390">
    <property type="entry name" value="WH_DNA-bd_sf"/>
</dbReference>
<evidence type="ECO:0000313" key="6">
    <source>
        <dbReference type="EMBL" id="ANS78125.1"/>
    </source>
</evidence>
<name>A0A1B1N9R9_9MICO</name>
<dbReference type="Gene3D" id="3.40.190.290">
    <property type="match status" value="1"/>
</dbReference>
<proteinExistence type="inferred from homology"/>
<dbReference type="GO" id="GO:0003677">
    <property type="term" value="F:DNA binding"/>
    <property type="evidence" value="ECO:0007669"/>
    <property type="project" value="UniProtKB-KW"/>
</dbReference>
<dbReference type="GO" id="GO:0003700">
    <property type="term" value="F:DNA-binding transcription factor activity"/>
    <property type="evidence" value="ECO:0007669"/>
    <property type="project" value="InterPro"/>
</dbReference>
<protein>
    <submittedName>
        <fullName evidence="6">Putative transcriptional regulator, LysR family</fullName>
    </submittedName>
</protein>
<gene>
    <name evidence="6" type="ORF">SGUI_0729</name>
</gene>
<reference evidence="6 7" key="1">
    <citation type="submission" date="2016-03" db="EMBL/GenBank/DDBJ databases">
        <title>Shallow-sea hydrothermal system.</title>
        <authorList>
            <person name="Tang K."/>
        </authorList>
    </citation>
    <scope>NUCLEOTIDE SEQUENCE [LARGE SCALE GENOMIC DNA]</scope>
    <source>
        <strain evidence="6 7">JLT9</strain>
    </source>
</reference>
<evidence type="ECO:0000256" key="3">
    <source>
        <dbReference type="ARBA" id="ARBA00023125"/>
    </source>
</evidence>
<dbReference type="PRINTS" id="PR00039">
    <property type="entry name" value="HTHLYSR"/>
</dbReference>
<evidence type="ECO:0000256" key="1">
    <source>
        <dbReference type="ARBA" id="ARBA00009437"/>
    </source>
</evidence>
<dbReference type="InterPro" id="IPR005119">
    <property type="entry name" value="LysR_subst-bd"/>
</dbReference>
<dbReference type="InterPro" id="IPR000847">
    <property type="entry name" value="LysR_HTH_N"/>
</dbReference>